<dbReference type="Gene3D" id="1.25.40.590">
    <property type="entry name" value="Type IV / VI secretion system, DotU"/>
    <property type="match status" value="1"/>
</dbReference>
<feature type="compositionally biased region" description="Low complexity" evidence="1">
    <location>
        <begin position="161"/>
        <end position="173"/>
    </location>
</feature>
<reference evidence="4" key="1">
    <citation type="submission" date="2017-06" db="EMBL/GenBank/DDBJ databases">
        <title>Genome analysis of Fimbriiglobus ruber SP5, the first member of the order Planctomycetales with confirmed chitinolytic capability.</title>
        <authorList>
            <person name="Ravin N.V."/>
            <person name="Rakitin A.L."/>
            <person name="Ivanova A.A."/>
            <person name="Beletsky A.V."/>
            <person name="Kulichevskaya I.S."/>
            <person name="Mardanov A.V."/>
            <person name="Dedysh S.N."/>
        </authorList>
    </citation>
    <scope>NUCLEOTIDE SEQUENCE [LARGE SCALE GENOMIC DNA]</scope>
    <source>
        <strain evidence="4">SP5</strain>
    </source>
</reference>
<dbReference type="AlphaFoldDB" id="A0A225DE51"/>
<sequence length="220" mass="24247">MDQDLTRHVLEVLAHGLALKERVTKGESLLLDAENAKLKQMLWADGAVRGHLDYGDTAPRPVPYDYRDFLGARYALACWLDEIFISDATCPWAAEWKEKSLEAEIFGGGQERAWRFWSQAELAEKRPGAGAVETYLWCVMLGFRGAPRIVDPKEWGGAGPPAGTRGPQAGVPPAGRPGREDERPGPPRPRPVPDGRPRPPGGGRRRHVVRHPPGHSTAEK</sequence>
<comment type="caution">
    <text evidence="3">The sequence shown here is derived from an EMBL/GenBank/DDBJ whole genome shotgun (WGS) entry which is preliminary data.</text>
</comment>
<organism evidence="3 4">
    <name type="scientific">Fimbriiglobus ruber</name>
    <dbReference type="NCBI Taxonomy" id="1908690"/>
    <lineage>
        <taxon>Bacteria</taxon>
        <taxon>Pseudomonadati</taxon>
        <taxon>Planctomycetota</taxon>
        <taxon>Planctomycetia</taxon>
        <taxon>Gemmatales</taxon>
        <taxon>Gemmataceae</taxon>
        <taxon>Fimbriiglobus</taxon>
    </lineage>
</organism>
<protein>
    <recommendedName>
        <fullName evidence="2">Type IV / VI secretion system DotU domain-containing protein</fullName>
    </recommendedName>
</protein>
<dbReference type="InterPro" id="IPR038522">
    <property type="entry name" value="T4/T6SS_DotU_sf"/>
</dbReference>
<dbReference type="EMBL" id="NIDE01000014">
    <property type="protein sequence ID" value="OWK37914.1"/>
    <property type="molecule type" value="Genomic_DNA"/>
</dbReference>
<keyword evidence="4" id="KW-1185">Reference proteome</keyword>
<gene>
    <name evidence="3" type="ORF">FRUB_07034</name>
</gene>
<accession>A0A225DE51</accession>
<dbReference type="OrthoDB" id="345640at2"/>
<feature type="compositionally biased region" description="Basic and acidic residues" evidence="1">
    <location>
        <begin position="177"/>
        <end position="197"/>
    </location>
</feature>
<evidence type="ECO:0000259" key="2">
    <source>
        <dbReference type="Pfam" id="PF09850"/>
    </source>
</evidence>
<proteinExistence type="predicted"/>
<dbReference type="Proteomes" id="UP000214646">
    <property type="component" value="Unassembled WGS sequence"/>
</dbReference>
<dbReference type="InterPro" id="IPR017732">
    <property type="entry name" value="T4/T6SS_DotU"/>
</dbReference>
<evidence type="ECO:0000256" key="1">
    <source>
        <dbReference type="SAM" id="MobiDB-lite"/>
    </source>
</evidence>
<evidence type="ECO:0000313" key="4">
    <source>
        <dbReference type="Proteomes" id="UP000214646"/>
    </source>
</evidence>
<name>A0A225DE51_9BACT</name>
<feature type="domain" description="Type IV / VI secretion system DotU" evidence="2">
    <location>
        <begin position="64"/>
        <end position="149"/>
    </location>
</feature>
<feature type="region of interest" description="Disordered" evidence="1">
    <location>
        <begin position="152"/>
        <end position="220"/>
    </location>
</feature>
<feature type="compositionally biased region" description="Basic residues" evidence="1">
    <location>
        <begin position="203"/>
        <end position="213"/>
    </location>
</feature>
<evidence type="ECO:0000313" key="3">
    <source>
        <dbReference type="EMBL" id="OWK37914.1"/>
    </source>
</evidence>
<dbReference type="Pfam" id="PF09850">
    <property type="entry name" value="DotU"/>
    <property type="match status" value="1"/>
</dbReference>
<dbReference type="RefSeq" id="WP_088257746.1">
    <property type="nucleotide sequence ID" value="NZ_NIDE01000014.1"/>
</dbReference>